<proteinExistence type="inferred from homology"/>
<dbReference type="Pfam" id="PF22633">
    <property type="entry name" value="F5_F8_type_C_2"/>
    <property type="match status" value="1"/>
</dbReference>
<comment type="caution">
    <text evidence="9">The sequence shown here is derived from an EMBL/GenBank/DDBJ whole genome shotgun (WGS) entry which is preliminary data.</text>
</comment>
<dbReference type="SUPFAM" id="SSF49785">
    <property type="entry name" value="Galactose-binding domain-like"/>
    <property type="match status" value="1"/>
</dbReference>
<dbReference type="PANTHER" id="PTHR45713:SF15">
    <property type="entry name" value="F5_8 TYPE C DOMAIN-CONTAINING PROTEIN"/>
    <property type="match status" value="1"/>
</dbReference>
<evidence type="ECO:0000256" key="3">
    <source>
        <dbReference type="ARBA" id="ARBA00011233"/>
    </source>
</evidence>
<comment type="similarity">
    <text evidence="2">Belongs to the fucolectin family.</text>
</comment>
<dbReference type="Gene3D" id="2.60.120.260">
    <property type="entry name" value="Galactose-binding domain-like"/>
    <property type="match status" value="1"/>
</dbReference>
<name>A0AAN9BIK6_9CAEN</name>
<dbReference type="Proteomes" id="UP001374579">
    <property type="component" value="Unassembled WGS sequence"/>
</dbReference>
<dbReference type="InterPro" id="IPR008979">
    <property type="entry name" value="Galactose-bd-like_sf"/>
</dbReference>
<accession>A0AAN9BIK6</accession>
<keyword evidence="4" id="KW-0479">Metal-binding</keyword>
<evidence type="ECO:0000256" key="1">
    <source>
        <dbReference type="ARBA" id="ARBA00002219"/>
    </source>
</evidence>
<evidence type="ECO:0000256" key="4">
    <source>
        <dbReference type="ARBA" id="ARBA00022723"/>
    </source>
</evidence>
<evidence type="ECO:0000256" key="6">
    <source>
        <dbReference type="ARBA" id="ARBA00022837"/>
    </source>
</evidence>
<evidence type="ECO:0000256" key="7">
    <source>
        <dbReference type="ARBA" id="ARBA00023157"/>
    </source>
</evidence>
<dbReference type="InterPro" id="IPR051941">
    <property type="entry name" value="BG_Antigen-Binding_Lectin"/>
</dbReference>
<dbReference type="GO" id="GO:0042806">
    <property type="term" value="F:fucose binding"/>
    <property type="evidence" value="ECO:0007669"/>
    <property type="project" value="UniProtKB-ARBA"/>
</dbReference>
<keyword evidence="7" id="KW-1015">Disulfide bond</keyword>
<comment type="function">
    <text evidence="1">Acts as a defensive agent. Recognizes blood group fucosylated oligosaccharides including A, B, H and Lewis B-type antigens. Does not recognize Lewis A antigen and has low affinity for monovalent haptens.</text>
</comment>
<dbReference type="GO" id="GO:0001868">
    <property type="term" value="P:regulation of complement activation, lectin pathway"/>
    <property type="evidence" value="ECO:0007669"/>
    <property type="project" value="UniProtKB-ARBA"/>
</dbReference>
<reference evidence="9 10" key="1">
    <citation type="submission" date="2024-02" db="EMBL/GenBank/DDBJ databases">
        <title>Chromosome-scale genome assembly of the rough periwinkle Littorina saxatilis.</title>
        <authorList>
            <person name="De Jode A."/>
            <person name="Faria R."/>
            <person name="Formenti G."/>
            <person name="Sims Y."/>
            <person name="Smith T.P."/>
            <person name="Tracey A."/>
            <person name="Wood J.M.D."/>
            <person name="Zagrodzka Z.B."/>
            <person name="Johannesson K."/>
            <person name="Butlin R.K."/>
            <person name="Leder E.H."/>
        </authorList>
    </citation>
    <scope>NUCLEOTIDE SEQUENCE [LARGE SCALE GENOMIC DNA]</scope>
    <source>
        <strain evidence="9">Snail1</strain>
        <tissue evidence="9">Muscle</tissue>
    </source>
</reference>
<dbReference type="SMART" id="SM00607">
    <property type="entry name" value="FTP"/>
    <property type="match status" value="1"/>
</dbReference>
<comment type="subunit">
    <text evidence="3">Homotrimer.</text>
</comment>
<dbReference type="AlphaFoldDB" id="A0AAN9BIK6"/>
<keyword evidence="5" id="KW-0430">Lectin</keyword>
<keyword evidence="6" id="KW-0106">Calcium</keyword>
<dbReference type="InterPro" id="IPR006585">
    <property type="entry name" value="FTP1"/>
</dbReference>
<organism evidence="9 10">
    <name type="scientific">Littorina saxatilis</name>
    <dbReference type="NCBI Taxonomy" id="31220"/>
    <lineage>
        <taxon>Eukaryota</taxon>
        <taxon>Metazoa</taxon>
        <taxon>Spiralia</taxon>
        <taxon>Lophotrochozoa</taxon>
        <taxon>Mollusca</taxon>
        <taxon>Gastropoda</taxon>
        <taxon>Caenogastropoda</taxon>
        <taxon>Littorinimorpha</taxon>
        <taxon>Littorinoidea</taxon>
        <taxon>Littorinidae</taxon>
        <taxon>Littorina</taxon>
    </lineage>
</organism>
<dbReference type="EMBL" id="JBAMIC010000007">
    <property type="protein sequence ID" value="KAK7105624.1"/>
    <property type="molecule type" value="Genomic_DNA"/>
</dbReference>
<dbReference type="GO" id="GO:0010185">
    <property type="term" value="P:regulation of cellular defense response"/>
    <property type="evidence" value="ECO:0007669"/>
    <property type="project" value="UniProtKB-ARBA"/>
</dbReference>
<evidence type="ECO:0000259" key="8">
    <source>
        <dbReference type="SMART" id="SM00607"/>
    </source>
</evidence>
<protein>
    <recommendedName>
        <fullName evidence="8">Fucolectin tachylectin-4 pentraxin-1 domain-containing protein</fullName>
    </recommendedName>
</protein>
<evidence type="ECO:0000313" key="10">
    <source>
        <dbReference type="Proteomes" id="UP001374579"/>
    </source>
</evidence>
<gene>
    <name evidence="9" type="ORF">V1264_016983</name>
</gene>
<evidence type="ECO:0000256" key="5">
    <source>
        <dbReference type="ARBA" id="ARBA00022734"/>
    </source>
</evidence>
<keyword evidence="10" id="KW-1185">Reference proteome</keyword>
<sequence>MTVGTHVRVDIDNLSWEQITICNIQVYGRLYDSRDGLVNVALYKYARHSGTYTTQPAALAVDGVLKRVDPSPEWATCTKATMEPQTDKSWWLVDLANVYDIEAVNIQTNTSQTLTLVEVRVYLDDIFRWLANKGVIHTLDQSYDLCYEAGTLEAGTMHLRRCNEVLKGRYVKVIQDASDLVLCEVEVMARPLCM</sequence>
<dbReference type="GO" id="GO:0046872">
    <property type="term" value="F:metal ion binding"/>
    <property type="evidence" value="ECO:0007669"/>
    <property type="project" value="UniProtKB-KW"/>
</dbReference>
<feature type="domain" description="Fucolectin tachylectin-4 pentraxin-1" evidence="8">
    <location>
        <begin position="37"/>
        <end position="193"/>
    </location>
</feature>
<dbReference type="PANTHER" id="PTHR45713">
    <property type="entry name" value="FTP DOMAIN-CONTAINING PROTEIN"/>
    <property type="match status" value="1"/>
</dbReference>
<evidence type="ECO:0000256" key="2">
    <source>
        <dbReference type="ARBA" id="ARBA00010147"/>
    </source>
</evidence>
<evidence type="ECO:0000313" key="9">
    <source>
        <dbReference type="EMBL" id="KAK7105624.1"/>
    </source>
</evidence>